<organism evidence="2 3">
    <name type="scientific">Ciceribacter sichuanensis</name>
    <dbReference type="NCBI Taxonomy" id="2949647"/>
    <lineage>
        <taxon>Bacteria</taxon>
        <taxon>Pseudomonadati</taxon>
        <taxon>Pseudomonadota</taxon>
        <taxon>Alphaproteobacteria</taxon>
        <taxon>Hyphomicrobiales</taxon>
        <taxon>Rhizobiaceae</taxon>
        <taxon>Ciceribacter</taxon>
    </lineage>
</organism>
<sequence>MHLVRKFLADRQAATAIEYGLLAAIMGVALIGGFGAFSGALQNMFGTIETNVTGTGN</sequence>
<comment type="caution">
    <text evidence="2">The sequence shown here is derived from an EMBL/GenBank/DDBJ whole genome shotgun (WGS) entry which is preliminary data.</text>
</comment>
<dbReference type="EMBL" id="JAMQAY010000017">
    <property type="protein sequence ID" value="MCM2404285.1"/>
    <property type="molecule type" value="Genomic_DNA"/>
</dbReference>
<evidence type="ECO:0000313" key="3">
    <source>
        <dbReference type="Proteomes" id="UP001155079"/>
    </source>
</evidence>
<protein>
    <submittedName>
        <fullName evidence="2">Flp family type IVb pilin</fullName>
    </submittedName>
</protein>
<evidence type="ECO:0000256" key="1">
    <source>
        <dbReference type="SAM" id="Phobius"/>
    </source>
</evidence>
<keyword evidence="3" id="KW-1185">Reference proteome</keyword>
<gene>
    <name evidence="2" type="ORF">NBH20_24210</name>
</gene>
<dbReference type="RefSeq" id="WP_250946977.1">
    <property type="nucleotide sequence ID" value="NZ_JAMQAY010000017.1"/>
</dbReference>
<name>A0ABT0VEE2_9HYPH</name>
<reference evidence="2 3" key="1">
    <citation type="submission" date="2022-06" db="EMBL/GenBank/DDBJ databases">
        <authorList>
            <person name="Sun Q."/>
        </authorList>
    </citation>
    <scope>NUCLEOTIDE SEQUENCE [LARGE SCALE GENOMIC DNA]</scope>
    <source>
        <strain evidence="2 3">S153</strain>
    </source>
</reference>
<evidence type="ECO:0000313" key="2">
    <source>
        <dbReference type="EMBL" id="MCM2404285.1"/>
    </source>
</evidence>
<feature type="transmembrane region" description="Helical" evidence="1">
    <location>
        <begin position="21"/>
        <end position="41"/>
    </location>
</feature>
<proteinExistence type="predicted"/>
<keyword evidence="1" id="KW-0472">Membrane</keyword>
<keyword evidence="1" id="KW-0812">Transmembrane</keyword>
<accession>A0ABT0VEE2</accession>
<dbReference type="Pfam" id="PF04964">
    <property type="entry name" value="Flp_Fap"/>
    <property type="match status" value="1"/>
</dbReference>
<dbReference type="Proteomes" id="UP001155079">
    <property type="component" value="Unassembled WGS sequence"/>
</dbReference>
<dbReference type="InterPro" id="IPR007047">
    <property type="entry name" value="Flp_Fap"/>
</dbReference>
<keyword evidence="1" id="KW-1133">Transmembrane helix</keyword>